<evidence type="ECO:0000256" key="1">
    <source>
        <dbReference type="SAM" id="MobiDB-lite"/>
    </source>
</evidence>
<sequence length="145" mass="16457">MSLEGESIGDTLSRWGGNLTRNTSAAFTDLRPKDYIRLVIIVGTYSLIRPWLVKLGQKLQTKAHENDAAETGEISANELRGKIEIPGVGDSDEDEEEEAKPGDWGRNARVRQRKFVREALQKEEDRLRDEQADESDKEIEQFLVD</sequence>
<proteinExistence type="predicted"/>
<dbReference type="OrthoDB" id="4227028at2759"/>
<feature type="region of interest" description="Disordered" evidence="1">
    <location>
        <begin position="63"/>
        <end position="107"/>
    </location>
</feature>
<organism evidence="2 3">
    <name type="scientific">Aaosphaeria arxii CBS 175.79</name>
    <dbReference type="NCBI Taxonomy" id="1450172"/>
    <lineage>
        <taxon>Eukaryota</taxon>
        <taxon>Fungi</taxon>
        <taxon>Dikarya</taxon>
        <taxon>Ascomycota</taxon>
        <taxon>Pezizomycotina</taxon>
        <taxon>Dothideomycetes</taxon>
        <taxon>Pleosporomycetidae</taxon>
        <taxon>Pleosporales</taxon>
        <taxon>Pleosporales incertae sedis</taxon>
        <taxon>Aaosphaeria</taxon>
    </lineage>
</organism>
<dbReference type="PIRSF" id="PIRSF022909">
    <property type="entry name" value="UCP022909"/>
    <property type="match status" value="1"/>
</dbReference>
<evidence type="ECO:0000313" key="2">
    <source>
        <dbReference type="EMBL" id="KAF2017097.1"/>
    </source>
</evidence>
<accession>A0A6A5XW84</accession>
<feature type="region of interest" description="Disordered" evidence="1">
    <location>
        <begin position="123"/>
        <end position="145"/>
    </location>
</feature>
<dbReference type="AlphaFoldDB" id="A0A6A5XW84"/>
<reference evidence="2" key="1">
    <citation type="journal article" date="2020" name="Stud. Mycol.">
        <title>101 Dothideomycetes genomes: a test case for predicting lifestyles and emergence of pathogens.</title>
        <authorList>
            <person name="Haridas S."/>
            <person name="Albert R."/>
            <person name="Binder M."/>
            <person name="Bloem J."/>
            <person name="Labutti K."/>
            <person name="Salamov A."/>
            <person name="Andreopoulos B."/>
            <person name="Baker S."/>
            <person name="Barry K."/>
            <person name="Bills G."/>
            <person name="Bluhm B."/>
            <person name="Cannon C."/>
            <person name="Castanera R."/>
            <person name="Culley D."/>
            <person name="Daum C."/>
            <person name="Ezra D."/>
            <person name="Gonzalez J."/>
            <person name="Henrissat B."/>
            <person name="Kuo A."/>
            <person name="Liang C."/>
            <person name="Lipzen A."/>
            <person name="Lutzoni F."/>
            <person name="Magnuson J."/>
            <person name="Mondo S."/>
            <person name="Nolan M."/>
            <person name="Ohm R."/>
            <person name="Pangilinan J."/>
            <person name="Park H.-J."/>
            <person name="Ramirez L."/>
            <person name="Alfaro M."/>
            <person name="Sun H."/>
            <person name="Tritt A."/>
            <person name="Yoshinaga Y."/>
            <person name="Zwiers L.-H."/>
            <person name="Turgeon B."/>
            <person name="Goodwin S."/>
            <person name="Spatafora J."/>
            <person name="Crous P."/>
            <person name="Grigoriev I."/>
        </authorList>
    </citation>
    <scope>NUCLEOTIDE SEQUENCE</scope>
    <source>
        <strain evidence="2">CBS 175.79</strain>
    </source>
</reference>
<dbReference type="PANTHER" id="PTHR28199">
    <property type="entry name" value="PROCESSING OF GAS1 AND ALP PROTEIN 2"/>
    <property type="match status" value="1"/>
</dbReference>
<dbReference type="EMBL" id="ML978068">
    <property type="protein sequence ID" value="KAF2017097.1"/>
    <property type="molecule type" value="Genomic_DNA"/>
</dbReference>
<dbReference type="Pfam" id="PF07543">
    <property type="entry name" value="PGA2"/>
    <property type="match status" value="1"/>
</dbReference>
<dbReference type="Proteomes" id="UP000799778">
    <property type="component" value="Unassembled WGS sequence"/>
</dbReference>
<protein>
    <submittedName>
        <fullName evidence="2">DUF1531-domain-containing protein</fullName>
    </submittedName>
</protein>
<keyword evidence="3" id="KW-1185">Reference proteome</keyword>
<dbReference type="InterPro" id="IPR011431">
    <property type="entry name" value="Trafficking_Pga2"/>
</dbReference>
<dbReference type="GeneID" id="54278560"/>
<gene>
    <name evidence="2" type="ORF">BU24DRAFT_143574</name>
</gene>
<evidence type="ECO:0000313" key="3">
    <source>
        <dbReference type="Proteomes" id="UP000799778"/>
    </source>
</evidence>
<dbReference type="RefSeq" id="XP_033385436.1">
    <property type="nucleotide sequence ID" value="XM_033521163.1"/>
</dbReference>
<dbReference type="PANTHER" id="PTHR28199:SF1">
    <property type="entry name" value="PROCESSING OF GAS1 AND ALP PROTEIN 2"/>
    <property type="match status" value="1"/>
</dbReference>
<dbReference type="GO" id="GO:0015031">
    <property type="term" value="P:protein transport"/>
    <property type="evidence" value="ECO:0007669"/>
    <property type="project" value="TreeGrafter"/>
</dbReference>
<name>A0A6A5XW84_9PLEO</name>